<evidence type="ECO:0008006" key="4">
    <source>
        <dbReference type="Google" id="ProtNLM"/>
    </source>
</evidence>
<keyword evidence="3" id="KW-1185">Reference proteome</keyword>
<dbReference type="Proteomes" id="UP000444401">
    <property type="component" value="Unassembled WGS sequence"/>
</dbReference>
<evidence type="ECO:0000313" key="2">
    <source>
        <dbReference type="EMBL" id="MXO68860.1"/>
    </source>
</evidence>
<keyword evidence="1" id="KW-0732">Signal</keyword>
<dbReference type="PROSITE" id="PS51257">
    <property type="entry name" value="PROKAR_LIPOPROTEIN"/>
    <property type="match status" value="1"/>
</dbReference>
<gene>
    <name evidence="2" type="ORF">GRI72_08480</name>
</gene>
<feature type="chain" id="PRO_5045656842" description="Lipoprotein" evidence="1">
    <location>
        <begin position="23"/>
        <end position="111"/>
    </location>
</feature>
<feature type="signal peptide" evidence="1">
    <location>
        <begin position="1"/>
        <end position="22"/>
    </location>
</feature>
<comment type="caution">
    <text evidence="2">The sequence shown here is derived from an EMBL/GenBank/DDBJ whole genome shotgun (WGS) entry which is preliminary data.</text>
</comment>
<dbReference type="EMBL" id="WTYO01000003">
    <property type="protein sequence ID" value="MXO68860.1"/>
    <property type="molecule type" value="Genomic_DNA"/>
</dbReference>
<dbReference type="RefSeq" id="WP_160733672.1">
    <property type="nucleotide sequence ID" value="NZ_CP139719.1"/>
</dbReference>
<name>A0ABW9UW76_9SPHN</name>
<reference evidence="2 3" key="1">
    <citation type="submission" date="2019-12" db="EMBL/GenBank/DDBJ databases">
        <title>Genomic-based taxomic classification of the family Erythrobacteraceae.</title>
        <authorList>
            <person name="Xu L."/>
        </authorList>
    </citation>
    <scope>NUCLEOTIDE SEQUENCE [LARGE SCALE GENOMIC DNA]</scope>
    <source>
        <strain evidence="2 3">H32</strain>
    </source>
</reference>
<protein>
    <recommendedName>
        <fullName evidence="4">Lipoprotein</fullName>
    </recommendedName>
</protein>
<accession>A0ABW9UW76</accession>
<organism evidence="2 3">
    <name type="scientific">Pelagerythrobacter marinus</name>
    <dbReference type="NCBI Taxonomy" id="538382"/>
    <lineage>
        <taxon>Bacteria</taxon>
        <taxon>Pseudomonadati</taxon>
        <taxon>Pseudomonadota</taxon>
        <taxon>Alphaproteobacteria</taxon>
        <taxon>Sphingomonadales</taxon>
        <taxon>Erythrobacteraceae</taxon>
        <taxon>Pelagerythrobacter</taxon>
    </lineage>
</organism>
<evidence type="ECO:0000256" key="1">
    <source>
        <dbReference type="SAM" id="SignalP"/>
    </source>
</evidence>
<evidence type="ECO:0000313" key="3">
    <source>
        <dbReference type="Proteomes" id="UP000444401"/>
    </source>
</evidence>
<sequence>MRGIALFPILIPAALTLSGCLAKTALDVATAPVRVAGKAVDLATTSQSEADEKRGRELRKREEELGRLERRYDREMRECAEGDRRACDKARKTYAEIQVLMPSVPREPEPR</sequence>
<proteinExistence type="predicted"/>